<evidence type="ECO:0000256" key="1">
    <source>
        <dbReference type="SAM" id="SignalP"/>
    </source>
</evidence>
<dbReference type="EMBL" id="CM016553">
    <property type="protein sequence ID" value="TKW32515.1"/>
    <property type="molecule type" value="Genomic_DNA"/>
</dbReference>
<feature type="chain" id="PRO_5020450357" evidence="1">
    <location>
        <begin position="21"/>
        <end position="65"/>
    </location>
</feature>
<sequence length="65" mass="7083">MRRNTVLALFIWAMAAVIFAAAMPAVARKQGFLPQGCRCCYFVRTGTWLSCGATCCDVGEVNCCK</sequence>
<accession>A0A4U6VU48</accession>
<organism evidence="2 3">
    <name type="scientific">Setaria viridis</name>
    <name type="common">Green bristlegrass</name>
    <name type="synonym">Setaria italica subsp. viridis</name>
    <dbReference type="NCBI Taxonomy" id="4556"/>
    <lineage>
        <taxon>Eukaryota</taxon>
        <taxon>Viridiplantae</taxon>
        <taxon>Streptophyta</taxon>
        <taxon>Embryophyta</taxon>
        <taxon>Tracheophyta</taxon>
        <taxon>Spermatophyta</taxon>
        <taxon>Magnoliopsida</taxon>
        <taxon>Liliopsida</taxon>
        <taxon>Poales</taxon>
        <taxon>Poaceae</taxon>
        <taxon>PACMAD clade</taxon>
        <taxon>Panicoideae</taxon>
        <taxon>Panicodae</taxon>
        <taxon>Paniceae</taxon>
        <taxon>Cenchrinae</taxon>
        <taxon>Setaria</taxon>
    </lineage>
</organism>
<feature type="signal peptide" evidence="1">
    <location>
        <begin position="1"/>
        <end position="20"/>
    </location>
</feature>
<reference evidence="2" key="1">
    <citation type="submission" date="2019-03" db="EMBL/GenBank/DDBJ databases">
        <title>WGS assembly of Setaria viridis.</title>
        <authorList>
            <person name="Huang P."/>
            <person name="Jenkins J."/>
            <person name="Grimwood J."/>
            <person name="Barry K."/>
            <person name="Healey A."/>
            <person name="Mamidi S."/>
            <person name="Sreedasyam A."/>
            <person name="Shu S."/>
            <person name="Feldman M."/>
            <person name="Wu J."/>
            <person name="Yu Y."/>
            <person name="Chen C."/>
            <person name="Johnson J."/>
            <person name="Rokhsar D."/>
            <person name="Baxter I."/>
            <person name="Schmutz J."/>
            <person name="Brutnell T."/>
            <person name="Kellogg E."/>
        </authorList>
    </citation>
    <scope>NUCLEOTIDE SEQUENCE [LARGE SCALE GENOMIC DNA]</scope>
</reference>
<dbReference type="Proteomes" id="UP000298652">
    <property type="component" value="Chromosome 2"/>
</dbReference>
<dbReference type="Gramene" id="TKW32515">
    <property type="protein sequence ID" value="TKW32515"/>
    <property type="gene ID" value="SEVIR_2G172600v2"/>
</dbReference>
<name>A0A4U6VU48_SETVI</name>
<evidence type="ECO:0000313" key="2">
    <source>
        <dbReference type="EMBL" id="TKW32515.1"/>
    </source>
</evidence>
<dbReference type="AlphaFoldDB" id="A0A4U6VU48"/>
<proteinExistence type="predicted"/>
<protein>
    <submittedName>
        <fullName evidence="2">Uncharacterized protein</fullName>
    </submittedName>
</protein>
<keyword evidence="1" id="KW-0732">Signal</keyword>
<keyword evidence="3" id="KW-1185">Reference proteome</keyword>
<gene>
    <name evidence="2" type="ORF">SEVIR_2G172600v2</name>
</gene>
<evidence type="ECO:0000313" key="3">
    <source>
        <dbReference type="Proteomes" id="UP000298652"/>
    </source>
</evidence>